<sequence length="150" mass="16550">MTASATEHRGGTTLKRGQRFPFPEVPDWFENLPARFAMPTMGELYTVRIEDYTENGRYVVRAELPGTSPENIDVFISDGVLTVQAERTEKEVDKNHSEIRYGVMSRSVTLPSGADEDDVTADYTNGMLTVSVGMGAEKPSAKHVEIKHGG</sequence>
<comment type="caution">
    <text evidence="4">The sequence shown here is derived from an EMBL/GenBank/DDBJ whole genome shotgun (WGS) entry which is preliminary data.</text>
</comment>
<dbReference type="PROSITE" id="PS01031">
    <property type="entry name" value="SHSP"/>
    <property type="match status" value="1"/>
</dbReference>
<protein>
    <submittedName>
        <fullName evidence="4">Hsp20/alpha crystallin family protein</fullName>
    </submittedName>
</protein>
<dbReference type="CDD" id="cd06464">
    <property type="entry name" value="ACD_sHsps-like"/>
    <property type="match status" value="1"/>
</dbReference>
<comment type="similarity">
    <text evidence="1 2">Belongs to the small heat shock protein (HSP20) family.</text>
</comment>
<dbReference type="Gene3D" id="2.60.40.790">
    <property type="match status" value="1"/>
</dbReference>
<evidence type="ECO:0000256" key="1">
    <source>
        <dbReference type="PROSITE-ProRule" id="PRU00285"/>
    </source>
</evidence>
<proteinExistence type="inferred from homology"/>
<feature type="domain" description="SHSP" evidence="3">
    <location>
        <begin position="40"/>
        <end position="149"/>
    </location>
</feature>
<evidence type="ECO:0000313" key="5">
    <source>
        <dbReference type="Proteomes" id="UP001596915"/>
    </source>
</evidence>
<dbReference type="InterPro" id="IPR031107">
    <property type="entry name" value="Small_HSP"/>
</dbReference>
<evidence type="ECO:0000313" key="4">
    <source>
        <dbReference type="EMBL" id="MFD0623267.1"/>
    </source>
</evidence>
<name>A0ABW2WPA8_9ACTN</name>
<dbReference type="Pfam" id="PF00011">
    <property type="entry name" value="HSP20"/>
    <property type="match status" value="1"/>
</dbReference>
<dbReference type="InterPro" id="IPR002068">
    <property type="entry name" value="A-crystallin/Hsp20_dom"/>
</dbReference>
<accession>A0ABW2WPA8</accession>
<dbReference type="PANTHER" id="PTHR11527">
    <property type="entry name" value="HEAT-SHOCK PROTEIN 20 FAMILY MEMBER"/>
    <property type="match status" value="1"/>
</dbReference>
<gene>
    <name evidence="4" type="ORF">ACFQ2K_11110</name>
</gene>
<dbReference type="InterPro" id="IPR008978">
    <property type="entry name" value="HSP20-like_chaperone"/>
</dbReference>
<reference evidence="5" key="1">
    <citation type="journal article" date="2019" name="Int. J. Syst. Evol. Microbiol.">
        <title>The Global Catalogue of Microorganisms (GCM) 10K type strain sequencing project: providing services to taxonomists for standard genome sequencing and annotation.</title>
        <authorList>
            <consortium name="The Broad Institute Genomics Platform"/>
            <consortium name="The Broad Institute Genome Sequencing Center for Infectious Disease"/>
            <person name="Wu L."/>
            <person name="Ma J."/>
        </authorList>
    </citation>
    <scope>NUCLEOTIDE SEQUENCE [LARGE SCALE GENOMIC DNA]</scope>
    <source>
        <strain evidence="5">JCM 12607</strain>
    </source>
</reference>
<organism evidence="4 5">
    <name type="scientific">Streptomyces sanglieri</name>
    <dbReference type="NCBI Taxonomy" id="193460"/>
    <lineage>
        <taxon>Bacteria</taxon>
        <taxon>Bacillati</taxon>
        <taxon>Actinomycetota</taxon>
        <taxon>Actinomycetes</taxon>
        <taxon>Kitasatosporales</taxon>
        <taxon>Streptomycetaceae</taxon>
        <taxon>Streptomyces</taxon>
    </lineage>
</organism>
<evidence type="ECO:0000259" key="3">
    <source>
        <dbReference type="PROSITE" id="PS01031"/>
    </source>
</evidence>
<keyword evidence="5" id="KW-1185">Reference proteome</keyword>
<dbReference type="SUPFAM" id="SSF49764">
    <property type="entry name" value="HSP20-like chaperones"/>
    <property type="match status" value="1"/>
</dbReference>
<dbReference type="EMBL" id="JBHTGL010000008">
    <property type="protein sequence ID" value="MFD0623267.1"/>
    <property type="molecule type" value="Genomic_DNA"/>
</dbReference>
<evidence type="ECO:0000256" key="2">
    <source>
        <dbReference type="RuleBase" id="RU003616"/>
    </source>
</evidence>
<dbReference type="Proteomes" id="UP001596915">
    <property type="component" value="Unassembled WGS sequence"/>
</dbReference>